<dbReference type="OrthoDB" id="6347512at2759"/>
<protein>
    <submittedName>
        <fullName evidence="1">Uncharacterized protein</fullName>
    </submittedName>
</protein>
<dbReference type="CDD" id="cd22647">
    <property type="entry name" value="CTF3_NTD_HEAT"/>
    <property type="match status" value="1"/>
</dbReference>
<evidence type="ECO:0000313" key="1">
    <source>
        <dbReference type="EMBL" id="QLQ80802.1"/>
    </source>
</evidence>
<organism evidence="1 2">
    <name type="scientific">Torulaspora globosa</name>
    <dbReference type="NCBI Taxonomy" id="48254"/>
    <lineage>
        <taxon>Eukaryota</taxon>
        <taxon>Fungi</taxon>
        <taxon>Dikarya</taxon>
        <taxon>Ascomycota</taxon>
        <taxon>Saccharomycotina</taxon>
        <taxon>Saccharomycetes</taxon>
        <taxon>Saccharomycetales</taxon>
        <taxon>Saccharomycetaceae</taxon>
        <taxon>Torulaspora</taxon>
    </lineage>
</organism>
<evidence type="ECO:0000313" key="2">
    <source>
        <dbReference type="Proteomes" id="UP000510647"/>
    </source>
</evidence>
<dbReference type="AlphaFoldDB" id="A0A7H9HWP4"/>
<reference evidence="1 2" key="1">
    <citation type="submission" date="2020-06" db="EMBL/GenBank/DDBJ databases">
        <title>The yeast mating-type switching endonuclease HO is a domesticated member of an unorthodox homing genetic element family.</title>
        <authorList>
            <person name="Coughlan A.Y."/>
            <person name="Lombardi L."/>
            <person name="Braun-Galleani S."/>
            <person name="Martos A.R."/>
            <person name="Galeote V."/>
            <person name="Bigey F."/>
            <person name="Dequin S."/>
            <person name="Byrne K.P."/>
            <person name="Wolfe K.H."/>
        </authorList>
    </citation>
    <scope>NUCLEOTIDE SEQUENCE [LARGE SCALE GENOMIC DNA]</scope>
    <source>
        <strain evidence="1 2">CBS2947</strain>
    </source>
</reference>
<name>A0A7H9HWP4_9SACH</name>
<dbReference type="EMBL" id="CP059271">
    <property type="protein sequence ID" value="QLQ80802.1"/>
    <property type="molecule type" value="Genomic_DNA"/>
</dbReference>
<proteinExistence type="predicted"/>
<keyword evidence="2" id="KW-1185">Reference proteome</keyword>
<sequence>MSSDLDLVIDSIVRSNAETPVLLLRTWLDRFYSMSKTSGLSSTQLIKMIIFICNSNTMAMTTRLYIAENCLLPNDFISQELINVVISQLGTATAISDSRLQVPEKIQVSLCKWLVHVFFLFTGRDEMNALQPSNSVWLHLWQFDFLQHWLTYIVLWTTTSPRDIKRWKVVLLGRVGSKPNYRDSQACATLLLRRFESIGGKSDLITRTIADLRCNQRRLKSLQSFQYDKEFITKLRSILLKSSCSKFTKDILDELTGSSLDQLKCLVINEGSSISTLDSSAGGVPLLNTLSLSRMASQWDRIVEPLNAEQFLSNVRTSPCLLYLLSLREEHRFWTIACKWLGIQLGIFFKRDKNPGDTARVQNIIKVCQIYGLLASFIIQEFFTAECLNANPEGFLLLFDGLLSIPVSFSINQEKFAKDAMQVVAITFLNKNMKQKIFPSITNAIVMFLRHSRFDENKNGTASILDLIQSIHELLVSTLTNIIENRLTTITLVSTLKTILALQHHSGKYNLKYVIAPPNIIRRQFISDDPMLLDACCYYLVHTKEFLLDKESSNKYVQFQNSYILDLTNYLWRNKMIEKKRFAGVPSEFLRAVVDNLYLPDVTMKSRALFSITGVPALSYAFIAKLRDLQPTREISYSQPLTDESFRALKRSGNFPRWLQGISSLKELKIEVLKAFGETGPYNNVAAFLFTYLKSLSQYSTVI</sequence>
<gene>
    <name evidence="1" type="ORF">HG537_0E01570</name>
</gene>
<accession>A0A7H9HWP4</accession>
<dbReference type="Proteomes" id="UP000510647">
    <property type="component" value="Chromosome 5"/>
</dbReference>